<name>A0A8X7TGS0_BRACI</name>
<proteinExistence type="predicted"/>
<keyword evidence="2" id="KW-1185">Reference proteome</keyword>
<accession>A0A8X7TGS0</accession>
<organism evidence="1 2">
    <name type="scientific">Brassica carinata</name>
    <name type="common">Ethiopian mustard</name>
    <name type="synonym">Abyssinian cabbage</name>
    <dbReference type="NCBI Taxonomy" id="52824"/>
    <lineage>
        <taxon>Eukaryota</taxon>
        <taxon>Viridiplantae</taxon>
        <taxon>Streptophyta</taxon>
        <taxon>Embryophyta</taxon>
        <taxon>Tracheophyta</taxon>
        <taxon>Spermatophyta</taxon>
        <taxon>Magnoliopsida</taxon>
        <taxon>eudicotyledons</taxon>
        <taxon>Gunneridae</taxon>
        <taxon>Pentapetalae</taxon>
        <taxon>rosids</taxon>
        <taxon>malvids</taxon>
        <taxon>Brassicales</taxon>
        <taxon>Brassicaceae</taxon>
        <taxon>Brassiceae</taxon>
        <taxon>Brassica</taxon>
    </lineage>
</organism>
<gene>
    <name evidence="1" type="ORF">Bca52824_091515</name>
</gene>
<protein>
    <submittedName>
        <fullName evidence="1">Uncharacterized protein</fullName>
    </submittedName>
</protein>
<evidence type="ECO:0000313" key="2">
    <source>
        <dbReference type="Proteomes" id="UP000886595"/>
    </source>
</evidence>
<dbReference type="AlphaFoldDB" id="A0A8X7TGS0"/>
<reference evidence="1 2" key="1">
    <citation type="submission" date="2020-02" db="EMBL/GenBank/DDBJ databases">
        <authorList>
            <person name="Ma Q."/>
            <person name="Huang Y."/>
            <person name="Song X."/>
            <person name="Pei D."/>
        </authorList>
    </citation>
    <scope>NUCLEOTIDE SEQUENCE [LARGE SCALE GENOMIC DNA]</scope>
    <source>
        <strain evidence="1">Sxm20200214</strain>
        <tissue evidence="1">Leaf</tissue>
    </source>
</reference>
<dbReference type="EMBL" id="JAAMPC010001593">
    <property type="protein sequence ID" value="KAG2239676.1"/>
    <property type="molecule type" value="Genomic_DNA"/>
</dbReference>
<sequence>MSDSPSPEKSPFTLFCEYSAVKDSTIQLAHDFDTKLQEMRHFNRKTTTSKDELRASIRCIGRCIDSFEESFTEQEVVIVGKVDRPVVNFSEDLTNDQLRSNAKLLLKYFKRRTLRYFYEAFFPDPMDLRKDALGKCGFISSHLKNCESLIDRVMMEAYACKTSSESSEDEEFT</sequence>
<dbReference type="Proteomes" id="UP000886595">
    <property type="component" value="Unassembled WGS sequence"/>
</dbReference>
<evidence type="ECO:0000313" key="1">
    <source>
        <dbReference type="EMBL" id="KAG2239676.1"/>
    </source>
</evidence>
<dbReference type="OrthoDB" id="1026592at2759"/>
<comment type="caution">
    <text evidence="1">The sequence shown here is derived from an EMBL/GenBank/DDBJ whole genome shotgun (WGS) entry which is preliminary data.</text>
</comment>